<proteinExistence type="predicted"/>
<dbReference type="EMBL" id="MJIC01000001">
    <property type="protein sequence ID" value="OFI36306.1"/>
    <property type="molecule type" value="Genomic_DNA"/>
</dbReference>
<dbReference type="GO" id="GO:0008410">
    <property type="term" value="F:CoA-transferase activity"/>
    <property type="evidence" value="ECO:0007669"/>
    <property type="project" value="InterPro"/>
</dbReference>
<dbReference type="SUPFAM" id="SSF100950">
    <property type="entry name" value="NagB/RpiA/CoA transferase-like"/>
    <property type="match status" value="1"/>
</dbReference>
<comment type="caution">
    <text evidence="1">The sequence shown here is derived from an EMBL/GenBank/DDBJ whole genome shotgun (WGS) entry which is preliminary data.</text>
</comment>
<dbReference type="Gene3D" id="3.40.1080.10">
    <property type="entry name" value="Glutaconate Coenzyme A-transferase"/>
    <property type="match status" value="1"/>
</dbReference>
<reference evidence="1 2" key="1">
    <citation type="submission" date="2016-09" db="EMBL/GenBank/DDBJ databases">
        <title>Alteromonas lipolytica, a new species isolated from sea water.</title>
        <authorList>
            <person name="Wu Y.-H."/>
            <person name="Cheng H."/>
            <person name="Xu X.-W."/>
        </authorList>
    </citation>
    <scope>NUCLEOTIDE SEQUENCE [LARGE SCALE GENOMIC DNA]</scope>
    <source>
        <strain evidence="1 2">JW12</strain>
    </source>
</reference>
<dbReference type="Proteomes" id="UP000176037">
    <property type="component" value="Unassembled WGS sequence"/>
</dbReference>
<dbReference type="InterPro" id="IPR037171">
    <property type="entry name" value="NagB/RpiA_transferase-like"/>
</dbReference>
<protein>
    <submittedName>
        <fullName evidence="1">3-oxoadipate--succinyl-CoA transferase subunit B</fullName>
    </submittedName>
</protein>
<dbReference type="AlphaFoldDB" id="A0A1E8FKM1"/>
<keyword evidence="1" id="KW-0808">Transferase</keyword>
<accession>A0A1E8FKM1</accession>
<dbReference type="Pfam" id="PF01144">
    <property type="entry name" value="CoA_trans"/>
    <property type="match status" value="1"/>
</dbReference>
<dbReference type="RefSeq" id="WP_070174417.1">
    <property type="nucleotide sequence ID" value="NZ_BMJR01000004.1"/>
</dbReference>
<gene>
    <name evidence="1" type="ORF">BFC17_00030</name>
</gene>
<dbReference type="InterPro" id="IPR004165">
    <property type="entry name" value="CoA_trans_fam_I"/>
</dbReference>
<dbReference type="STRING" id="1856405.BFC17_00030"/>
<dbReference type="SMART" id="SM00882">
    <property type="entry name" value="CoA_trans"/>
    <property type="match status" value="1"/>
</dbReference>
<dbReference type="OrthoDB" id="9813111at2"/>
<sequence length="273" mass="29416">MSTEQYSAAEMMTITAARALHNGSTCFVGIGLPSEAANLARLTHAPDITLIYESGTIETKPRVLPLSIGDGELCESALTTVSVPEMFRYWLQGGHIDVGFLGTAQIDRYANLNTTVIAANHPAEGADGAHSYANPKVRLPGGGGAPEISTNAKEVIVTLKHSVRTFVKDVDFVTTLGFGRDGQARRGRKTIGKGPVMVITDLCILRPEPETNELIVVSLHPGVTREQVTEATGWDVRFADALQTTDLPSQQEIEVLRELKRVTAEAHNKTESV</sequence>
<name>A0A1E8FKM1_9ALTE</name>
<evidence type="ECO:0000313" key="2">
    <source>
        <dbReference type="Proteomes" id="UP000176037"/>
    </source>
</evidence>
<evidence type="ECO:0000313" key="1">
    <source>
        <dbReference type="EMBL" id="OFI36306.1"/>
    </source>
</evidence>
<dbReference type="PANTHER" id="PTHR43293:SF3">
    <property type="entry name" value="CHOLESTEROL RING-CLEAVING HYDROLASE IPDB SUBUNIT"/>
    <property type="match status" value="1"/>
</dbReference>
<dbReference type="PANTHER" id="PTHR43293">
    <property type="entry name" value="ACETATE COA-TRANSFERASE YDIF"/>
    <property type="match status" value="1"/>
</dbReference>
<organism evidence="1 2">
    <name type="scientific">Alteromonas lipolytica</name>
    <dbReference type="NCBI Taxonomy" id="1856405"/>
    <lineage>
        <taxon>Bacteria</taxon>
        <taxon>Pseudomonadati</taxon>
        <taxon>Pseudomonadota</taxon>
        <taxon>Gammaproteobacteria</taxon>
        <taxon>Alteromonadales</taxon>
        <taxon>Alteromonadaceae</taxon>
        <taxon>Alteromonas/Salinimonas group</taxon>
        <taxon>Alteromonas</taxon>
    </lineage>
</organism>
<keyword evidence="2" id="KW-1185">Reference proteome</keyword>